<feature type="repeat" description="TPR" evidence="3">
    <location>
        <begin position="238"/>
        <end position="271"/>
    </location>
</feature>
<sequence length="520" mass="57197">MVTRTVMAWMLGLSLLLIPQIGLAQSVDELFERGNAAQSEGRYEDAERTWRRVLEIDPNNVAAYYNLGNALSDQGKLDEAIAAYNRAIQLNPEYANAYNNLGLALYDQGKLDEAIAAYNRAIQLNPESAIAYNNLGNALSDQGNLDEAIAAYNRAIELNPEDADAHINLGVALRRQGNLDEAIAAYNRAIELNPEYAGAYYNLGNALRDQGNLEEAIAAYRTALRLPDEQGTPASAHTVAHNNLGYALQQQGNLQEAIRQYQTAIQLDPEYAPAITNLREAQRLLALRDNPLPADPQERFPSLEENPFFPLQRSIVLILTETSSGSQQGTGWVIQRDGDITFIVTNRHVVSDENTQRPSDSIEIELYSENDPEHRLRFPARIRHITAPGELDLAILEVRDLPDDIEPLTFSNSRTPLDADIRVIGHPLTGTPWTLQRGYIANVTAAPDQQNLLIGGTNLAVGNSGSPIFHDNQVIGMVTTISNRQTAAGSGTEGDFIGGFGFAYPLDILQNQLQNWGISF</sequence>
<dbReference type="InterPro" id="IPR050498">
    <property type="entry name" value="Ycf3"/>
</dbReference>
<dbReference type="Proteomes" id="UP001056708">
    <property type="component" value="Chromosome"/>
</dbReference>
<gene>
    <name evidence="4" type="ORF">NEA10_20275</name>
</gene>
<dbReference type="Pfam" id="PF13432">
    <property type="entry name" value="TPR_16"/>
    <property type="match status" value="1"/>
</dbReference>
<dbReference type="SMART" id="SM00028">
    <property type="entry name" value="TPR"/>
    <property type="match status" value="7"/>
</dbReference>
<dbReference type="PANTHER" id="PTHR44858:SF1">
    <property type="entry name" value="UDP-N-ACETYLGLUCOSAMINE--PEPTIDE N-ACETYLGLUCOSAMINYLTRANSFERASE SPINDLY-RELATED"/>
    <property type="match status" value="1"/>
</dbReference>
<dbReference type="Gene3D" id="2.40.10.10">
    <property type="entry name" value="Trypsin-like serine proteases"/>
    <property type="match status" value="2"/>
</dbReference>
<dbReference type="EMBL" id="CP098611">
    <property type="protein sequence ID" value="USR91129.1"/>
    <property type="molecule type" value="Genomic_DNA"/>
</dbReference>
<dbReference type="PROSITE" id="PS50293">
    <property type="entry name" value="TPR_REGION"/>
    <property type="match status" value="6"/>
</dbReference>
<evidence type="ECO:0000256" key="2">
    <source>
        <dbReference type="ARBA" id="ARBA00022803"/>
    </source>
</evidence>
<dbReference type="PANTHER" id="PTHR44858">
    <property type="entry name" value="TETRATRICOPEPTIDE REPEAT PROTEIN 6"/>
    <property type="match status" value="1"/>
</dbReference>
<dbReference type="RefSeq" id="WP_252663160.1">
    <property type="nucleotide sequence ID" value="NZ_CP098611.1"/>
</dbReference>
<dbReference type="InterPro" id="IPR043504">
    <property type="entry name" value="Peptidase_S1_PA_chymotrypsin"/>
</dbReference>
<feature type="repeat" description="TPR" evidence="3">
    <location>
        <begin position="95"/>
        <end position="128"/>
    </location>
</feature>
<feature type="repeat" description="TPR" evidence="3">
    <location>
        <begin position="129"/>
        <end position="162"/>
    </location>
</feature>
<evidence type="ECO:0000256" key="3">
    <source>
        <dbReference type="PROSITE-ProRule" id="PRU00339"/>
    </source>
</evidence>
<dbReference type="InterPro" id="IPR011990">
    <property type="entry name" value="TPR-like_helical_dom_sf"/>
</dbReference>
<protein>
    <submittedName>
        <fullName evidence="4">Tetratricopeptide repeat protein</fullName>
    </submittedName>
</protein>
<dbReference type="Gene3D" id="1.25.40.10">
    <property type="entry name" value="Tetratricopeptide repeat domain"/>
    <property type="match status" value="4"/>
</dbReference>
<dbReference type="SUPFAM" id="SSF50494">
    <property type="entry name" value="Trypsin-like serine proteases"/>
    <property type="match status" value="1"/>
</dbReference>
<keyword evidence="5" id="KW-1185">Reference proteome</keyword>
<proteinExistence type="predicted"/>
<dbReference type="Pfam" id="PF13424">
    <property type="entry name" value="TPR_12"/>
    <property type="match status" value="1"/>
</dbReference>
<feature type="repeat" description="TPR" evidence="3">
    <location>
        <begin position="61"/>
        <end position="94"/>
    </location>
</feature>
<dbReference type="InterPro" id="IPR009003">
    <property type="entry name" value="Peptidase_S1_PA"/>
</dbReference>
<dbReference type="InterPro" id="IPR019734">
    <property type="entry name" value="TPR_rpt"/>
</dbReference>
<reference evidence="4" key="1">
    <citation type="submission" date="2022-06" db="EMBL/GenBank/DDBJ databases">
        <title>Genome sequence of Phormidium yuhuli AB48 isolated from an industrial photobioreactor environment.</title>
        <authorList>
            <person name="Qiu Y."/>
            <person name="Noonan A.J.C."/>
            <person name="Dofher K."/>
            <person name="Koch M."/>
            <person name="Kieft B."/>
            <person name="Lin X."/>
            <person name="Ziels R.M."/>
            <person name="Hallam S.J."/>
        </authorList>
    </citation>
    <scope>NUCLEOTIDE SEQUENCE</scope>
    <source>
        <strain evidence="4">AB48</strain>
    </source>
</reference>
<dbReference type="InterPro" id="IPR013105">
    <property type="entry name" value="TPR_2"/>
</dbReference>
<feature type="repeat" description="TPR" evidence="3">
    <location>
        <begin position="197"/>
        <end position="230"/>
    </location>
</feature>
<dbReference type="Pfam" id="PF13365">
    <property type="entry name" value="Trypsin_2"/>
    <property type="match status" value="1"/>
</dbReference>
<evidence type="ECO:0000313" key="4">
    <source>
        <dbReference type="EMBL" id="USR91129.1"/>
    </source>
</evidence>
<name>A0ABY5APJ4_9CYAN</name>
<keyword evidence="1" id="KW-0677">Repeat</keyword>
<keyword evidence="2 3" id="KW-0802">TPR repeat</keyword>
<organism evidence="4 5">
    <name type="scientific">Phormidium yuhuli AB48</name>
    <dbReference type="NCBI Taxonomy" id="2940671"/>
    <lineage>
        <taxon>Bacteria</taxon>
        <taxon>Bacillati</taxon>
        <taxon>Cyanobacteriota</taxon>
        <taxon>Cyanophyceae</taxon>
        <taxon>Oscillatoriophycideae</taxon>
        <taxon>Oscillatoriales</taxon>
        <taxon>Oscillatoriaceae</taxon>
        <taxon>Phormidium</taxon>
        <taxon>Phormidium yuhuli</taxon>
    </lineage>
</organism>
<accession>A0ABY5APJ4</accession>
<dbReference type="SMART" id="SM00671">
    <property type="entry name" value="SEL1"/>
    <property type="match status" value="6"/>
</dbReference>
<dbReference type="SUPFAM" id="SSF48452">
    <property type="entry name" value="TPR-like"/>
    <property type="match status" value="2"/>
</dbReference>
<feature type="repeat" description="TPR" evidence="3">
    <location>
        <begin position="27"/>
        <end position="60"/>
    </location>
</feature>
<evidence type="ECO:0000313" key="5">
    <source>
        <dbReference type="Proteomes" id="UP001056708"/>
    </source>
</evidence>
<dbReference type="Pfam" id="PF13414">
    <property type="entry name" value="TPR_11"/>
    <property type="match status" value="1"/>
</dbReference>
<evidence type="ECO:0000256" key="1">
    <source>
        <dbReference type="ARBA" id="ARBA00022737"/>
    </source>
</evidence>
<dbReference type="Pfam" id="PF07719">
    <property type="entry name" value="TPR_2"/>
    <property type="match status" value="1"/>
</dbReference>
<feature type="repeat" description="TPR" evidence="3">
    <location>
        <begin position="163"/>
        <end position="196"/>
    </location>
</feature>
<dbReference type="PROSITE" id="PS50005">
    <property type="entry name" value="TPR"/>
    <property type="match status" value="7"/>
</dbReference>
<dbReference type="InterPro" id="IPR006597">
    <property type="entry name" value="Sel1-like"/>
</dbReference>